<dbReference type="SUPFAM" id="SSF111384">
    <property type="entry name" value="OmpH-like"/>
    <property type="match status" value="1"/>
</dbReference>
<reference evidence="2 3" key="1">
    <citation type="submission" date="2016-10" db="EMBL/GenBank/DDBJ databases">
        <authorList>
            <person name="de Groot N.N."/>
        </authorList>
    </citation>
    <scope>NUCLEOTIDE SEQUENCE [LARGE SCALE GENOMIC DNA]</scope>
    <source>
        <strain evidence="2 3">Vu-144</strain>
    </source>
</reference>
<evidence type="ECO:0000313" key="3">
    <source>
        <dbReference type="Proteomes" id="UP000199041"/>
    </source>
</evidence>
<dbReference type="EMBL" id="FNQY01000029">
    <property type="protein sequence ID" value="SEA57186.1"/>
    <property type="molecule type" value="Genomic_DNA"/>
</dbReference>
<dbReference type="Gene3D" id="3.30.910.20">
    <property type="entry name" value="Skp domain"/>
    <property type="match status" value="1"/>
</dbReference>
<dbReference type="OrthoDB" id="665329at2"/>
<organism evidence="2 3">
    <name type="scientific">Arachidicoccus rhizosphaerae</name>
    <dbReference type="NCBI Taxonomy" id="551991"/>
    <lineage>
        <taxon>Bacteria</taxon>
        <taxon>Pseudomonadati</taxon>
        <taxon>Bacteroidota</taxon>
        <taxon>Chitinophagia</taxon>
        <taxon>Chitinophagales</taxon>
        <taxon>Chitinophagaceae</taxon>
        <taxon>Arachidicoccus</taxon>
    </lineage>
</organism>
<protein>
    <submittedName>
        <fullName evidence="2">Chaperone for outer membrane proteins, Skp family</fullName>
    </submittedName>
</protein>
<feature type="signal peptide" evidence="1">
    <location>
        <begin position="1"/>
        <end position="23"/>
    </location>
</feature>
<feature type="chain" id="PRO_5011668017" evidence="1">
    <location>
        <begin position="24"/>
        <end position="190"/>
    </location>
</feature>
<proteinExistence type="predicted"/>
<dbReference type="SMART" id="SM00935">
    <property type="entry name" value="OmpH"/>
    <property type="match status" value="1"/>
</dbReference>
<keyword evidence="3" id="KW-1185">Reference proteome</keyword>
<evidence type="ECO:0000313" key="2">
    <source>
        <dbReference type="EMBL" id="SEA57186.1"/>
    </source>
</evidence>
<keyword evidence="1" id="KW-0732">Signal</keyword>
<dbReference type="InterPro" id="IPR024930">
    <property type="entry name" value="Skp_dom_sf"/>
</dbReference>
<evidence type="ECO:0000256" key="1">
    <source>
        <dbReference type="SAM" id="SignalP"/>
    </source>
</evidence>
<gene>
    <name evidence="2" type="ORF">SAMN05192529_12931</name>
</gene>
<name>A0A1H4C9Z6_9BACT</name>
<accession>A0A1H4C9Z6</accession>
<sequence>MKKVIFSLLTVMALGFFTSNAQAQTQTPALKIGVFDYDIIVGHLPEYKDVQQKIQVFEKDSLGPRRDALEYQYNRADSSYKADSTAKKSKQVLDMINQQRQQYAWQLINWQQIVQNAERQKFAELSQPLYEKIQKVLMEEVKAQKITLVIKPDDVVYGDDKTVVNLFEPVAKKLGIDLNAADTTGAGGGQ</sequence>
<dbReference type="RefSeq" id="WP_091400901.1">
    <property type="nucleotide sequence ID" value="NZ_FNQY01000029.1"/>
</dbReference>
<dbReference type="Pfam" id="PF03938">
    <property type="entry name" value="OmpH"/>
    <property type="match status" value="1"/>
</dbReference>
<dbReference type="InterPro" id="IPR005632">
    <property type="entry name" value="Chaperone_Skp"/>
</dbReference>
<dbReference type="AlphaFoldDB" id="A0A1H4C9Z6"/>
<dbReference type="STRING" id="551991.SAMN05192529_12931"/>
<dbReference type="Proteomes" id="UP000199041">
    <property type="component" value="Unassembled WGS sequence"/>
</dbReference>
<dbReference type="GO" id="GO:0051082">
    <property type="term" value="F:unfolded protein binding"/>
    <property type="evidence" value="ECO:0007669"/>
    <property type="project" value="InterPro"/>
</dbReference>